<evidence type="ECO:0000313" key="3">
    <source>
        <dbReference type="Proteomes" id="UP000295106"/>
    </source>
</evidence>
<reference evidence="2 3" key="1">
    <citation type="submission" date="2019-03" db="EMBL/GenBank/DDBJ databases">
        <title>Genomic Encyclopedia of Type Strains, Phase IV (KMG-IV): sequencing the most valuable type-strain genomes for metagenomic binning, comparative biology and taxonomic classification.</title>
        <authorList>
            <person name="Goeker M."/>
        </authorList>
    </citation>
    <scope>NUCLEOTIDE SEQUENCE [LARGE SCALE GENOMIC DNA]</scope>
    <source>
        <strain evidence="2 3">DSM 1709</strain>
    </source>
</reference>
<accession>A0A4R2MK03</accession>
<evidence type="ECO:0000256" key="1">
    <source>
        <dbReference type="SAM" id="MobiDB-lite"/>
    </source>
</evidence>
<dbReference type="RefSeq" id="WP_132644669.1">
    <property type="nucleotide sequence ID" value="NZ_NRRI01000002.1"/>
</dbReference>
<feature type="region of interest" description="Disordered" evidence="1">
    <location>
        <begin position="1"/>
        <end position="21"/>
    </location>
</feature>
<dbReference type="Proteomes" id="UP000295106">
    <property type="component" value="Unassembled WGS sequence"/>
</dbReference>
<evidence type="ECO:0000313" key="2">
    <source>
        <dbReference type="EMBL" id="TCP05685.1"/>
    </source>
</evidence>
<dbReference type="EMBL" id="SLXD01000001">
    <property type="protein sequence ID" value="TCP05685.1"/>
    <property type="molecule type" value="Genomic_DNA"/>
</dbReference>
<gene>
    <name evidence="2" type="ORF">EV684_101559</name>
</gene>
<sequence length="156" mass="16903">MSFLGSTIPPTAEEEPPLANDGFAPEIDLQAVRAAIRLDGTVTPARLRHAVTNAVLEVNAAIADWRAAQRAAGYDTLAEVPGPRLGEERALVLHYLRAVYASAHASLVEAYRDFDTTGAGDKRAEKLELSADALRRDSQWAIADLVGRRRTTVELI</sequence>
<name>A0A4R2MK03_RUBGE</name>
<protein>
    <submittedName>
        <fullName evidence="2">Head completion protein GPL</fullName>
    </submittedName>
</protein>
<comment type="caution">
    <text evidence="2">The sequence shown here is derived from an EMBL/GenBank/DDBJ whole genome shotgun (WGS) entry which is preliminary data.</text>
</comment>
<dbReference type="InterPro" id="IPR009225">
    <property type="entry name" value="Phage_head_completion_GpL"/>
</dbReference>
<proteinExistence type="predicted"/>
<dbReference type="OrthoDB" id="6312934at2"/>
<organism evidence="2 3">
    <name type="scientific">Rubrivivax gelatinosus</name>
    <name type="common">Rhodocyclus gelatinosus</name>
    <name type="synonym">Rhodopseudomonas gelatinosa</name>
    <dbReference type="NCBI Taxonomy" id="28068"/>
    <lineage>
        <taxon>Bacteria</taxon>
        <taxon>Pseudomonadati</taxon>
        <taxon>Pseudomonadota</taxon>
        <taxon>Betaproteobacteria</taxon>
        <taxon>Burkholderiales</taxon>
        <taxon>Sphaerotilaceae</taxon>
        <taxon>Rubrivivax</taxon>
    </lineage>
</organism>
<dbReference type="Pfam" id="PF05926">
    <property type="entry name" value="Phage_GPL"/>
    <property type="match status" value="1"/>
</dbReference>
<dbReference type="AlphaFoldDB" id="A0A4R2MK03"/>